<proteinExistence type="predicted"/>
<organism evidence="3 4">
    <name type="scientific">Candidatus Thermochlorobacter aerophilus</name>
    <dbReference type="NCBI Taxonomy" id="1868324"/>
    <lineage>
        <taxon>Bacteria</taxon>
        <taxon>Pseudomonadati</taxon>
        <taxon>Chlorobiota</taxon>
        <taxon>Chlorobiia</taxon>
        <taxon>Chlorobiales</taxon>
        <taxon>Candidatus Thermochlorobacteriaceae</taxon>
        <taxon>Candidatus Thermochlorobacter</taxon>
    </lineage>
</organism>
<dbReference type="Gene3D" id="3.40.50.720">
    <property type="entry name" value="NAD(P)-binding Rossmann-like Domain"/>
    <property type="match status" value="1"/>
</dbReference>
<evidence type="ECO:0000313" key="3">
    <source>
        <dbReference type="EMBL" id="RFM23451.1"/>
    </source>
</evidence>
<dbReference type="PANTHER" id="PTHR14239">
    <property type="entry name" value="DUDULIN-RELATED"/>
    <property type="match status" value="1"/>
</dbReference>
<evidence type="ECO:0000313" key="4">
    <source>
        <dbReference type="Proteomes" id="UP000266389"/>
    </source>
</evidence>
<dbReference type="InterPro" id="IPR051267">
    <property type="entry name" value="STEAP_metalloreductase"/>
</dbReference>
<dbReference type="Pfam" id="PF03807">
    <property type="entry name" value="F420_oxidored"/>
    <property type="match status" value="1"/>
</dbReference>
<dbReference type="GO" id="GO:0016491">
    <property type="term" value="F:oxidoreductase activity"/>
    <property type="evidence" value="ECO:0007669"/>
    <property type="project" value="UniProtKB-KW"/>
</dbReference>
<dbReference type="SUPFAM" id="SSF51735">
    <property type="entry name" value="NAD(P)-binding Rossmann-fold domains"/>
    <property type="match status" value="1"/>
</dbReference>
<evidence type="ECO:0000256" key="1">
    <source>
        <dbReference type="ARBA" id="ARBA00023002"/>
    </source>
</evidence>
<dbReference type="InterPro" id="IPR028939">
    <property type="entry name" value="P5C_Rdtase_cat_N"/>
</dbReference>
<gene>
    <name evidence="3" type="ORF">D0433_11000</name>
</gene>
<dbReference type="PANTHER" id="PTHR14239:SF10">
    <property type="entry name" value="REDUCTASE"/>
    <property type="match status" value="1"/>
</dbReference>
<sequence length="209" mass="22341">MNIGILGTGNMSSRLGRIWLARGHHVFFGTRSVEKAAQLVSETQGKAQAGSYHEAARFGDVVFLGVPWSAAEDTVRALSAELRGKVLIDCTNPLAPDFASLVVPPHTSAAELIQSWLPEAHVVKAYNTIGAKVLANPIYDGISATGFYCGNDAAAKAKVATLIADSGFDPVDCGTLLQARHLETMTLLFLNLAFKQQMGGEIAFKLLKR</sequence>
<keyword evidence="1" id="KW-0560">Oxidoreductase</keyword>
<feature type="domain" description="Pyrroline-5-carboxylate reductase catalytic N-terminal" evidence="2">
    <location>
        <begin position="3"/>
        <end position="93"/>
    </location>
</feature>
<evidence type="ECO:0000259" key="2">
    <source>
        <dbReference type="Pfam" id="PF03807"/>
    </source>
</evidence>
<name>A0A395LYC9_9BACT</name>
<dbReference type="EMBL" id="PHFL01000065">
    <property type="protein sequence ID" value="RFM23451.1"/>
    <property type="molecule type" value="Genomic_DNA"/>
</dbReference>
<dbReference type="InterPro" id="IPR036291">
    <property type="entry name" value="NAD(P)-bd_dom_sf"/>
</dbReference>
<comment type="caution">
    <text evidence="3">The sequence shown here is derived from an EMBL/GenBank/DDBJ whole genome shotgun (WGS) entry which is preliminary data.</text>
</comment>
<dbReference type="Proteomes" id="UP000266389">
    <property type="component" value="Unassembled WGS sequence"/>
</dbReference>
<dbReference type="AlphaFoldDB" id="A0A395LYC9"/>
<reference evidence="3 4" key="1">
    <citation type="journal article" date="2011" name="ISME J.">
        <title>Community ecology of hot spring cyanobacterial mats: predominant populations and their functional potential.</title>
        <authorList>
            <person name="Klatt C.G."/>
            <person name="Wood J.M."/>
            <person name="Rusch D.B."/>
            <person name="Bateson M.M."/>
            <person name="Hamamura N."/>
            <person name="Heidelberg J.F."/>
            <person name="Grossman A.R."/>
            <person name="Bhaya D."/>
            <person name="Cohan F.M."/>
            <person name="Kuhl M."/>
            <person name="Bryant D.A."/>
            <person name="Ward D.M."/>
        </authorList>
    </citation>
    <scope>NUCLEOTIDE SEQUENCE [LARGE SCALE GENOMIC DNA]</scope>
    <source>
        <strain evidence="3">OS</strain>
    </source>
</reference>
<protein>
    <submittedName>
        <fullName evidence="3">F420-dependent NADP oxidoreductase</fullName>
    </submittedName>
</protein>
<accession>A0A395LYC9</accession>